<keyword evidence="1" id="KW-0472">Membrane</keyword>
<keyword evidence="1" id="KW-0812">Transmembrane</keyword>
<organism evidence="2 3">
    <name type="scientific">Ganoderma sinense ZZ0214-1</name>
    <dbReference type="NCBI Taxonomy" id="1077348"/>
    <lineage>
        <taxon>Eukaryota</taxon>
        <taxon>Fungi</taxon>
        <taxon>Dikarya</taxon>
        <taxon>Basidiomycota</taxon>
        <taxon>Agaricomycotina</taxon>
        <taxon>Agaricomycetes</taxon>
        <taxon>Polyporales</taxon>
        <taxon>Polyporaceae</taxon>
        <taxon>Ganoderma</taxon>
    </lineage>
</organism>
<dbReference type="InterPro" id="IPR006330">
    <property type="entry name" value="Ado/ade_deaminase"/>
</dbReference>
<evidence type="ECO:0000313" key="3">
    <source>
        <dbReference type="Proteomes" id="UP000230002"/>
    </source>
</evidence>
<keyword evidence="1" id="KW-1133">Transmembrane helix</keyword>
<dbReference type="Gene3D" id="3.20.20.140">
    <property type="entry name" value="Metal-dependent hydrolases"/>
    <property type="match status" value="1"/>
</dbReference>
<dbReference type="GO" id="GO:0046103">
    <property type="term" value="P:inosine biosynthetic process"/>
    <property type="evidence" value="ECO:0007669"/>
    <property type="project" value="TreeGrafter"/>
</dbReference>
<proteinExistence type="predicted"/>
<keyword evidence="3" id="KW-1185">Reference proteome</keyword>
<dbReference type="InterPro" id="IPR032466">
    <property type="entry name" value="Metal_Hydrolase"/>
</dbReference>
<evidence type="ECO:0000256" key="1">
    <source>
        <dbReference type="SAM" id="Phobius"/>
    </source>
</evidence>
<dbReference type="PANTHER" id="PTHR11409:SF39">
    <property type="entry name" value="ADENOSINE DEAMINASE 2"/>
    <property type="match status" value="1"/>
</dbReference>
<accession>A0A2G8RSL7</accession>
<protein>
    <submittedName>
        <fullName evidence="2">Uncharacterized protein</fullName>
    </submittedName>
</protein>
<dbReference type="STRING" id="1077348.A0A2G8RSL7"/>
<dbReference type="GO" id="GO:0004000">
    <property type="term" value="F:adenosine deaminase activity"/>
    <property type="evidence" value="ECO:0007669"/>
    <property type="project" value="TreeGrafter"/>
</dbReference>
<name>A0A2G8RSL7_9APHY</name>
<dbReference type="OrthoDB" id="7202371at2759"/>
<dbReference type="Proteomes" id="UP000230002">
    <property type="component" value="Unassembled WGS sequence"/>
</dbReference>
<dbReference type="EMBL" id="AYKW01000067">
    <property type="protein sequence ID" value="PIL24491.1"/>
    <property type="molecule type" value="Genomic_DNA"/>
</dbReference>
<evidence type="ECO:0000313" key="2">
    <source>
        <dbReference type="EMBL" id="PIL24491.1"/>
    </source>
</evidence>
<dbReference type="AlphaFoldDB" id="A0A2G8RSL7"/>
<dbReference type="GO" id="GO:0006154">
    <property type="term" value="P:adenosine catabolic process"/>
    <property type="evidence" value="ECO:0007669"/>
    <property type="project" value="TreeGrafter"/>
</dbReference>
<gene>
    <name evidence="2" type="ORF">GSI_14246</name>
</gene>
<feature type="transmembrane region" description="Helical" evidence="1">
    <location>
        <begin position="205"/>
        <end position="227"/>
    </location>
</feature>
<reference evidence="2 3" key="1">
    <citation type="journal article" date="2015" name="Sci. Rep.">
        <title>Chromosome-level genome map provides insights into diverse defense mechanisms in the medicinal fungus Ganoderma sinense.</title>
        <authorList>
            <person name="Zhu Y."/>
            <person name="Xu J."/>
            <person name="Sun C."/>
            <person name="Zhou S."/>
            <person name="Xu H."/>
            <person name="Nelson D.R."/>
            <person name="Qian J."/>
            <person name="Song J."/>
            <person name="Luo H."/>
            <person name="Xiang L."/>
            <person name="Li Y."/>
            <person name="Xu Z."/>
            <person name="Ji A."/>
            <person name="Wang L."/>
            <person name="Lu S."/>
            <person name="Hayward A."/>
            <person name="Sun W."/>
            <person name="Li X."/>
            <person name="Schwartz D.C."/>
            <person name="Wang Y."/>
            <person name="Chen S."/>
        </authorList>
    </citation>
    <scope>NUCLEOTIDE SEQUENCE [LARGE SCALE GENOMIC DNA]</scope>
    <source>
        <strain evidence="2 3">ZZ0214-1</strain>
    </source>
</reference>
<comment type="caution">
    <text evidence="2">The sequence shown here is derived from an EMBL/GenBank/DDBJ whole genome shotgun (WGS) entry which is preliminary data.</text>
</comment>
<dbReference type="SUPFAM" id="SSF51556">
    <property type="entry name" value="Metallo-dependent hydrolases"/>
    <property type="match status" value="1"/>
</dbReference>
<sequence>MEEYLGKRQKLIIEDRTRRVDKNTTYKLSPEEHRADEILRRIRKEEGETIWGKEQLHSSEQLFPGMEFLTARDTILSTKVYDMLSHMPKGGLLHLHLGLVVRIDKLLQLGLQYRAMHVRVSAPLTASTLSAVQPVFRALPEEQWTTHTSLTDPLYTPGSWVPLQAARRNFSAALGGPDGFDRWATDWMIINPSEAYGTHNSPDKIWAKFGAAAAVSAGMIFYFPLWIEYVREVFLSSVEDGISYVEPRFMFGVKYMIGADGKEDVPHRAWLRAYEQVIAEVKATVAARGHGNGNGGATRTFLGSKIIYSVMRDMSCAEMDWHLDNCLALTREFPHLIAGFDLVGHEDSLRPLVYYAAPFLRSLERQRESGRAFPFVFHAGETLGDGSAADMNLYDAILLGTKRIGHG</sequence>
<dbReference type="PANTHER" id="PTHR11409">
    <property type="entry name" value="ADENOSINE DEAMINASE"/>
    <property type="match status" value="1"/>
</dbReference>